<protein>
    <recommendedName>
        <fullName evidence="2">FAD dependent oxidoreductase domain-containing protein</fullName>
    </recommendedName>
</protein>
<name>A0A5N6JZM1_MONLA</name>
<dbReference type="PANTHER" id="PTHR13847">
    <property type="entry name" value="SARCOSINE DEHYDROGENASE-RELATED"/>
    <property type="match status" value="1"/>
</dbReference>
<dbReference type="EMBL" id="VIGI01000010">
    <property type="protein sequence ID" value="KAB8294832.1"/>
    <property type="molecule type" value="Genomic_DNA"/>
</dbReference>
<reference evidence="3 4" key="1">
    <citation type="submission" date="2019-06" db="EMBL/GenBank/DDBJ databases">
        <title>Genome Sequence of the Brown Rot Fungal Pathogen Monilinia laxa.</title>
        <authorList>
            <person name="De Miccolis Angelini R.M."/>
            <person name="Landi L."/>
            <person name="Abate D."/>
            <person name="Pollastro S."/>
            <person name="Romanazzi G."/>
            <person name="Faretra F."/>
        </authorList>
    </citation>
    <scope>NUCLEOTIDE SEQUENCE [LARGE SCALE GENOMIC DNA]</scope>
    <source>
        <strain evidence="3 4">Mlax316</strain>
    </source>
</reference>
<proteinExistence type="predicted"/>
<feature type="domain" description="FAD dependent oxidoreductase" evidence="2">
    <location>
        <begin position="45"/>
        <end position="439"/>
    </location>
</feature>
<evidence type="ECO:0000256" key="1">
    <source>
        <dbReference type="SAM" id="MobiDB-lite"/>
    </source>
</evidence>
<dbReference type="AlphaFoldDB" id="A0A5N6JZM1"/>
<dbReference type="Proteomes" id="UP000326757">
    <property type="component" value="Unassembled WGS sequence"/>
</dbReference>
<dbReference type="InterPro" id="IPR036188">
    <property type="entry name" value="FAD/NAD-bd_sf"/>
</dbReference>
<comment type="caution">
    <text evidence="3">The sequence shown here is derived from an EMBL/GenBank/DDBJ whole genome shotgun (WGS) entry which is preliminary data.</text>
</comment>
<evidence type="ECO:0000313" key="3">
    <source>
        <dbReference type="EMBL" id="KAB8294832.1"/>
    </source>
</evidence>
<dbReference type="GO" id="GO:0005737">
    <property type="term" value="C:cytoplasm"/>
    <property type="evidence" value="ECO:0007669"/>
    <property type="project" value="TreeGrafter"/>
</dbReference>
<dbReference type="PANTHER" id="PTHR13847:SF129">
    <property type="entry name" value="FAD DEPENDENT OXIDOREDUCTASE"/>
    <property type="match status" value="1"/>
</dbReference>
<dbReference type="Gene3D" id="3.30.9.10">
    <property type="entry name" value="D-Amino Acid Oxidase, subunit A, domain 2"/>
    <property type="match status" value="1"/>
</dbReference>
<organism evidence="3 4">
    <name type="scientific">Monilinia laxa</name>
    <name type="common">Brown rot fungus</name>
    <name type="synonym">Sclerotinia laxa</name>
    <dbReference type="NCBI Taxonomy" id="61186"/>
    <lineage>
        <taxon>Eukaryota</taxon>
        <taxon>Fungi</taxon>
        <taxon>Dikarya</taxon>
        <taxon>Ascomycota</taxon>
        <taxon>Pezizomycotina</taxon>
        <taxon>Leotiomycetes</taxon>
        <taxon>Helotiales</taxon>
        <taxon>Sclerotiniaceae</taxon>
        <taxon>Monilinia</taxon>
    </lineage>
</organism>
<dbReference type="InterPro" id="IPR006076">
    <property type="entry name" value="FAD-dep_OxRdtase"/>
</dbReference>
<gene>
    <name evidence="3" type="ORF">EYC80_006793</name>
</gene>
<sequence>MTVIQRKKGQSGLPTSNPSDSFWLSEPSEVLLGHRTTAQLPSKTDVVIIGSGLAGASAAHWLREHGDGGNLNVVMLEARETCSGATGRNGGHCQPMYFDATPQRGEFELRNYEDLKSFVEKNKIQCDWGSTNTCHVFMNEDEFQKAVDDAEEVKSLDPKLGKLITIISKDSINPSLADIRVPHAVGAIRTAKAASIWPYKFVSWILEDLIFKNEPSRPLKFNLQTSTPVSRLQKTIDGWIVHTSRGKVAASKVLLTTNAYTSHLLPEFADLIVPVRGQMVSLLPPSSMSPSKEASNQPLEYSYSLFGTGGQNVDLDDYLIQRPYNSSSHSKKIKGGEIMFGGGRKFAYHKGVGVYDDSSIDKSTAEYLREEITRVIDLHYDDDKLKATFDWKGIMGYSRDSLPWVGNVSEELGGGEGLYICAGFTGNGMSTARLSAKAVVGFMMGENAVDLPDQYILDVERVKKARKLGEVE</sequence>
<accession>A0A5N6JZM1</accession>
<feature type="compositionally biased region" description="Polar residues" evidence="1">
    <location>
        <begin position="12"/>
        <end position="21"/>
    </location>
</feature>
<dbReference type="SUPFAM" id="SSF51905">
    <property type="entry name" value="FAD/NAD(P)-binding domain"/>
    <property type="match status" value="1"/>
</dbReference>
<dbReference type="OrthoDB" id="429143at2759"/>
<keyword evidence="4" id="KW-1185">Reference proteome</keyword>
<dbReference type="Pfam" id="PF01266">
    <property type="entry name" value="DAO"/>
    <property type="match status" value="1"/>
</dbReference>
<evidence type="ECO:0000259" key="2">
    <source>
        <dbReference type="Pfam" id="PF01266"/>
    </source>
</evidence>
<evidence type="ECO:0000313" key="4">
    <source>
        <dbReference type="Proteomes" id="UP000326757"/>
    </source>
</evidence>
<dbReference type="Gene3D" id="3.50.50.60">
    <property type="entry name" value="FAD/NAD(P)-binding domain"/>
    <property type="match status" value="1"/>
</dbReference>
<feature type="region of interest" description="Disordered" evidence="1">
    <location>
        <begin position="1"/>
        <end position="21"/>
    </location>
</feature>